<accession>R7MZR4</accession>
<organism evidence="7 8">
    <name type="scientific">Megasphaera elsdenii CAG:570</name>
    <dbReference type="NCBI Taxonomy" id="1263087"/>
    <lineage>
        <taxon>Bacteria</taxon>
        <taxon>Bacillati</taxon>
        <taxon>Bacillota</taxon>
        <taxon>Negativicutes</taxon>
        <taxon>Veillonellales</taxon>
        <taxon>Veillonellaceae</taxon>
        <taxon>Megasphaera</taxon>
    </lineage>
</organism>
<evidence type="ECO:0000256" key="5">
    <source>
        <dbReference type="SAM" id="Phobius"/>
    </source>
</evidence>
<dbReference type="AlphaFoldDB" id="R7MZR4"/>
<dbReference type="InterPro" id="IPR029044">
    <property type="entry name" value="Nucleotide-diphossugar_trans"/>
</dbReference>
<comment type="similarity">
    <text evidence="2">Belongs to the glycosyltransferase 2 family.</text>
</comment>
<keyword evidence="5" id="KW-0472">Membrane</keyword>
<sequence>MAEQPKVYIIILNYNNYSDTLECIESVLKLNYASKKIIVIDNDSPNQSGEFIERWLKEKNYTQITFIKSAKNLGYAGGNNIGIKQALQDQQMKYVWILNNDTIVDEHALEALVKKANESPNIGVCGSKLIYDWDRTKIQGYGGTYNKWLAAVGTITDEDQIKNMDYVIGASMLIKREVLENVGLLGEDYFLFFEELDYAQRIKCKYTLACATDSIVYHKEGASIGAKASEPKKTSYISDYYTIRNRILITKKYFPYCLFTVYCGLLLAIINRFRRGQRDRIIMIIRLMLGRG</sequence>
<evidence type="ECO:0000313" key="7">
    <source>
        <dbReference type="EMBL" id="CDF05283.1"/>
    </source>
</evidence>
<dbReference type="InterPro" id="IPR001173">
    <property type="entry name" value="Glyco_trans_2-like"/>
</dbReference>
<evidence type="ECO:0000259" key="6">
    <source>
        <dbReference type="Pfam" id="PF00535"/>
    </source>
</evidence>
<dbReference type="CDD" id="cd04186">
    <property type="entry name" value="GT_2_like_c"/>
    <property type="match status" value="1"/>
</dbReference>
<evidence type="ECO:0000256" key="2">
    <source>
        <dbReference type="ARBA" id="ARBA00006739"/>
    </source>
</evidence>
<dbReference type="SUPFAM" id="SSF53448">
    <property type="entry name" value="Nucleotide-diphospho-sugar transferases"/>
    <property type="match status" value="1"/>
</dbReference>
<gene>
    <name evidence="7" type="ORF">BN715_01548</name>
</gene>
<comment type="caution">
    <text evidence="7">The sequence shown here is derived from an EMBL/GenBank/DDBJ whole genome shotgun (WGS) entry which is preliminary data.</text>
</comment>
<evidence type="ECO:0000256" key="3">
    <source>
        <dbReference type="ARBA" id="ARBA00022676"/>
    </source>
</evidence>
<evidence type="ECO:0000256" key="4">
    <source>
        <dbReference type="ARBA" id="ARBA00022679"/>
    </source>
</evidence>
<dbReference type="GO" id="GO:0016757">
    <property type="term" value="F:glycosyltransferase activity"/>
    <property type="evidence" value="ECO:0007669"/>
    <property type="project" value="UniProtKB-KW"/>
</dbReference>
<evidence type="ECO:0000256" key="1">
    <source>
        <dbReference type="ARBA" id="ARBA00004776"/>
    </source>
</evidence>
<dbReference type="Gene3D" id="3.90.550.10">
    <property type="entry name" value="Spore Coat Polysaccharide Biosynthesis Protein SpsA, Chain A"/>
    <property type="match status" value="1"/>
</dbReference>
<feature type="domain" description="Glycosyltransferase 2-like" evidence="6">
    <location>
        <begin position="9"/>
        <end position="182"/>
    </location>
</feature>
<keyword evidence="5" id="KW-1133">Transmembrane helix</keyword>
<dbReference type="EMBL" id="CBKE010000252">
    <property type="protein sequence ID" value="CDF05283.1"/>
    <property type="molecule type" value="Genomic_DNA"/>
</dbReference>
<name>R7MZR4_MEGEL</name>
<dbReference type="PANTHER" id="PTHR43179">
    <property type="entry name" value="RHAMNOSYLTRANSFERASE WBBL"/>
    <property type="match status" value="1"/>
</dbReference>
<dbReference type="Proteomes" id="UP000017908">
    <property type="component" value="Unassembled WGS sequence"/>
</dbReference>
<proteinExistence type="inferred from homology"/>
<protein>
    <submittedName>
        <fullName evidence="7">Glycosyl transferase family 2</fullName>
    </submittedName>
</protein>
<keyword evidence="4 7" id="KW-0808">Transferase</keyword>
<keyword evidence="3" id="KW-0328">Glycosyltransferase</keyword>
<dbReference type="Pfam" id="PF00535">
    <property type="entry name" value="Glycos_transf_2"/>
    <property type="match status" value="1"/>
</dbReference>
<dbReference type="PANTHER" id="PTHR43179:SF12">
    <property type="entry name" value="GALACTOFURANOSYLTRANSFERASE GLFT2"/>
    <property type="match status" value="1"/>
</dbReference>
<comment type="pathway">
    <text evidence="1">Cell wall biogenesis; cell wall polysaccharide biosynthesis.</text>
</comment>
<reference evidence="7" key="1">
    <citation type="submission" date="2012-11" db="EMBL/GenBank/DDBJ databases">
        <title>Dependencies among metagenomic species, viruses, plasmids and units of genetic variation.</title>
        <authorList>
            <person name="Nielsen H.B."/>
            <person name="Almeida M."/>
            <person name="Juncker A.S."/>
            <person name="Rasmussen S."/>
            <person name="Li J."/>
            <person name="Sunagawa S."/>
            <person name="Plichta D."/>
            <person name="Gautier L."/>
            <person name="Le Chatelier E."/>
            <person name="Peletier E."/>
            <person name="Bonde I."/>
            <person name="Nielsen T."/>
            <person name="Manichanh C."/>
            <person name="Arumugam M."/>
            <person name="Batto J."/>
            <person name="Santos M.B.Q.D."/>
            <person name="Blom N."/>
            <person name="Borruel N."/>
            <person name="Burgdorf K.S."/>
            <person name="Boumezbeur F."/>
            <person name="Casellas F."/>
            <person name="Dore J."/>
            <person name="Guarner F."/>
            <person name="Hansen T."/>
            <person name="Hildebrand F."/>
            <person name="Kaas R.S."/>
            <person name="Kennedy S."/>
            <person name="Kristiansen K."/>
            <person name="Kultima J.R."/>
            <person name="Leonard P."/>
            <person name="Levenez F."/>
            <person name="Lund O."/>
            <person name="Moumen B."/>
            <person name="Le Paslier D."/>
            <person name="Pons N."/>
            <person name="Pedersen O."/>
            <person name="Prifti E."/>
            <person name="Qin J."/>
            <person name="Raes J."/>
            <person name="Tap J."/>
            <person name="Tims S."/>
            <person name="Ussery D.W."/>
            <person name="Yamada T."/>
            <person name="MetaHit consortium"/>
            <person name="Renault P."/>
            <person name="Sicheritz-Ponten T."/>
            <person name="Bork P."/>
            <person name="Wang J."/>
            <person name="Brunak S."/>
            <person name="Ehrlich S.D."/>
        </authorList>
    </citation>
    <scope>NUCLEOTIDE SEQUENCE [LARGE SCALE GENOMIC DNA]</scope>
</reference>
<evidence type="ECO:0000313" key="8">
    <source>
        <dbReference type="Proteomes" id="UP000017908"/>
    </source>
</evidence>
<keyword evidence="5" id="KW-0812">Transmembrane</keyword>
<feature type="transmembrane region" description="Helical" evidence="5">
    <location>
        <begin position="253"/>
        <end position="273"/>
    </location>
</feature>